<evidence type="ECO:0000256" key="6">
    <source>
        <dbReference type="ARBA" id="ARBA00022989"/>
    </source>
</evidence>
<dbReference type="InterPro" id="IPR000337">
    <property type="entry name" value="GPCR_3"/>
</dbReference>
<dbReference type="GO" id="GO:0005886">
    <property type="term" value="C:plasma membrane"/>
    <property type="evidence" value="ECO:0007669"/>
    <property type="project" value="UniProtKB-SubCell"/>
</dbReference>
<evidence type="ECO:0000256" key="2">
    <source>
        <dbReference type="ARBA" id="ARBA00007242"/>
    </source>
</evidence>
<dbReference type="Pfam" id="PF00003">
    <property type="entry name" value="7tm_3"/>
    <property type="match status" value="1"/>
</dbReference>
<evidence type="ECO:0000256" key="13">
    <source>
        <dbReference type="SAM" id="Phobius"/>
    </source>
</evidence>
<keyword evidence="16" id="KW-1185">Reference proteome</keyword>
<dbReference type="InterPro" id="IPR017978">
    <property type="entry name" value="GPCR_3_C"/>
</dbReference>
<dbReference type="FunFam" id="2.10.50.30:FF:000002">
    <property type="entry name" value="Vomeronasal 2 receptor, h1"/>
    <property type="match status" value="1"/>
</dbReference>
<dbReference type="Pfam" id="PF01094">
    <property type="entry name" value="ANF_receptor"/>
    <property type="match status" value="1"/>
</dbReference>
<feature type="transmembrane region" description="Helical" evidence="13">
    <location>
        <begin position="584"/>
        <end position="608"/>
    </location>
</feature>
<dbReference type="InterPro" id="IPR000068">
    <property type="entry name" value="GPCR_3_Ca_sens_rcpt-rel"/>
</dbReference>
<keyword evidence="10" id="KW-0325">Glycoprotein</keyword>
<dbReference type="Pfam" id="PF07562">
    <property type="entry name" value="NCD3G"/>
    <property type="match status" value="1"/>
</dbReference>
<keyword evidence="9" id="KW-0675">Receptor</keyword>
<dbReference type="GeneTree" id="ENSGT00940000154249"/>
<keyword evidence="4 13" id="KW-0812">Transmembrane</keyword>
<dbReference type="PRINTS" id="PR00248">
    <property type="entry name" value="GPCRMGR"/>
</dbReference>
<evidence type="ECO:0000256" key="7">
    <source>
        <dbReference type="ARBA" id="ARBA00023040"/>
    </source>
</evidence>
<dbReference type="InterPro" id="IPR028082">
    <property type="entry name" value="Peripla_BP_I"/>
</dbReference>
<dbReference type="InterPro" id="IPR004073">
    <property type="entry name" value="GPCR_3_vmron_rcpt_2"/>
</dbReference>
<feature type="transmembrane region" description="Helical" evidence="13">
    <location>
        <begin position="551"/>
        <end position="572"/>
    </location>
</feature>
<keyword evidence="8 13" id="KW-0472">Membrane</keyword>
<feature type="transmembrane region" description="Helical" evidence="13">
    <location>
        <begin position="673"/>
        <end position="696"/>
    </location>
</feature>
<organism evidence="15 16">
    <name type="scientific">Microcebus murinus</name>
    <name type="common">Gray mouse lemur</name>
    <name type="synonym">Lemur murinus</name>
    <dbReference type="NCBI Taxonomy" id="30608"/>
    <lineage>
        <taxon>Eukaryota</taxon>
        <taxon>Metazoa</taxon>
        <taxon>Chordata</taxon>
        <taxon>Craniata</taxon>
        <taxon>Vertebrata</taxon>
        <taxon>Euteleostomi</taxon>
        <taxon>Mammalia</taxon>
        <taxon>Eutheria</taxon>
        <taxon>Euarchontoglires</taxon>
        <taxon>Primates</taxon>
        <taxon>Strepsirrhini</taxon>
        <taxon>Lemuriformes</taxon>
        <taxon>Cheirogaleidae</taxon>
        <taxon>Microcebus</taxon>
    </lineage>
</organism>
<keyword evidence="5" id="KW-0732">Signal</keyword>
<evidence type="ECO:0000313" key="16">
    <source>
        <dbReference type="Proteomes" id="UP000694394"/>
    </source>
</evidence>
<feature type="domain" description="G-protein coupled receptors family 3 profile" evidence="14">
    <location>
        <begin position="514"/>
        <end position="778"/>
    </location>
</feature>
<dbReference type="Gene3D" id="3.40.50.2300">
    <property type="match status" value="2"/>
</dbReference>
<evidence type="ECO:0000256" key="8">
    <source>
        <dbReference type="ARBA" id="ARBA00023136"/>
    </source>
</evidence>
<feature type="compositionally biased region" description="Basic and acidic residues" evidence="12">
    <location>
        <begin position="781"/>
        <end position="791"/>
    </location>
</feature>
<keyword evidence="3" id="KW-1003">Cell membrane</keyword>
<evidence type="ECO:0000313" key="15">
    <source>
        <dbReference type="Ensembl" id="ENSMICP00000028605.1"/>
    </source>
</evidence>
<reference evidence="15" key="3">
    <citation type="submission" date="2025-09" db="UniProtKB">
        <authorList>
            <consortium name="Ensembl"/>
        </authorList>
    </citation>
    <scope>IDENTIFICATION</scope>
</reference>
<dbReference type="InterPro" id="IPR038550">
    <property type="entry name" value="GPCR_3_9-Cys_sf"/>
</dbReference>
<dbReference type="PANTHER" id="PTHR24061:SF529">
    <property type="entry name" value="VOMERONASAL 2, RECEPTOR 53-RELATED"/>
    <property type="match status" value="1"/>
</dbReference>
<evidence type="ECO:0000259" key="14">
    <source>
        <dbReference type="PROSITE" id="PS50259"/>
    </source>
</evidence>
<dbReference type="Gene3D" id="2.10.50.30">
    <property type="entry name" value="GPCR, family 3, nine cysteines domain"/>
    <property type="match status" value="1"/>
</dbReference>
<dbReference type="InterPro" id="IPR001828">
    <property type="entry name" value="ANF_lig-bd_rcpt"/>
</dbReference>
<keyword evidence="7" id="KW-0297">G-protein coupled receptor</keyword>
<dbReference type="PANTHER" id="PTHR24061">
    <property type="entry name" value="CALCIUM-SENSING RECEPTOR-RELATED"/>
    <property type="match status" value="1"/>
</dbReference>
<evidence type="ECO:0000256" key="1">
    <source>
        <dbReference type="ARBA" id="ARBA00004651"/>
    </source>
</evidence>
<dbReference type="InterPro" id="IPR011500">
    <property type="entry name" value="GPCR_3_9-Cys_dom"/>
</dbReference>
<name>A0A8C5XJC6_MICMU</name>
<dbReference type="PROSITE" id="PS50259">
    <property type="entry name" value="G_PROTEIN_RECEP_F3_4"/>
    <property type="match status" value="1"/>
</dbReference>
<comment type="subcellular location">
    <subcellularLocation>
        <location evidence="1">Cell membrane</location>
        <topology evidence="1">Multi-pass membrane protein</topology>
    </subcellularLocation>
</comment>
<evidence type="ECO:0000256" key="3">
    <source>
        <dbReference type="ARBA" id="ARBA00022475"/>
    </source>
</evidence>
<comment type="similarity">
    <text evidence="2">Belongs to the G-protein coupled receptor 3 family.</text>
</comment>
<keyword evidence="11" id="KW-0807">Transducer</keyword>
<feature type="transmembrane region" description="Helical" evidence="13">
    <location>
        <begin position="629"/>
        <end position="647"/>
    </location>
</feature>
<evidence type="ECO:0000256" key="4">
    <source>
        <dbReference type="ARBA" id="ARBA00022692"/>
    </source>
</evidence>
<reference evidence="15" key="1">
    <citation type="submission" date="2016-12" db="EMBL/GenBank/DDBJ databases">
        <title>Mouse lemur reference genome and diversity panel.</title>
        <authorList>
            <person name="Harris R."/>
            <person name="Larsen P."/>
            <person name="Liu Y."/>
            <person name="Hughes D.S."/>
            <person name="Murali S."/>
            <person name="Raveendran M."/>
            <person name="Korchina V."/>
            <person name="Wang M."/>
            <person name="Jhangiani S."/>
            <person name="Bandaranaike D."/>
            <person name="Bellair M."/>
            <person name="Blankenburg K."/>
            <person name="Chao H."/>
            <person name="Dahdouli M."/>
            <person name="Dinh H."/>
            <person name="Doddapaneni H."/>
            <person name="English A."/>
            <person name="Firestine M."/>
            <person name="Gnanaolivu R."/>
            <person name="Gross S."/>
            <person name="Hernandez B."/>
            <person name="Javaid M."/>
            <person name="Jayaseelan J."/>
            <person name="Jones J."/>
            <person name="Khan Z."/>
            <person name="Kovar C."/>
            <person name="Kurapati P."/>
            <person name="Le B."/>
            <person name="Lee S."/>
            <person name="Li M."/>
            <person name="Mathew T."/>
            <person name="Narasimhan A."/>
            <person name="Ngo D."/>
            <person name="Nguyen L."/>
            <person name="Okwuonu G."/>
            <person name="Ongeri F."/>
            <person name="Osuji N."/>
            <person name="Pu L.-L."/>
            <person name="Puazo M."/>
            <person name="Quiroz J."/>
            <person name="Raj R."/>
            <person name="Rajbhandari K."/>
            <person name="Reid J.G."/>
            <person name="Santibanez J."/>
            <person name="Sexton D."/>
            <person name="Skinner E."/>
            <person name="Vee V."/>
            <person name="Weissenberger G."/>
            <person name="Wu Y."/>
            <person name="Xin Y."/>
            <person name="Han Y."/>
            <person name="Campbell C."/>
            <person name="Brown A."/>
            <person name="Sullivan B."/>
            <person name="Shelton J."/>
            <person name="Brown S."/>
            <person name="Dudchenko O."/>
            <person name="Machol I."/>
            <person name="Durand N."/>
            <person name="Shamim M."/>
            <person name="Lieberman A."/>
            <person name="Muzny D.M."/>
            <person name="Richards S."/>
            <person name="Yoder A."/>
            <person name="Worley K.C."/>
            <person name="Rogers J."/>
            <person name="Gibbs R.A."/>
        </authorList>
    </citation>
    <scope>NUCLEOTIDE SEQUENCE [LARGE SCALE GENOMIC DNA]</scope>
</reference>
<feature type="transmembrane region" description="Helical" evidence="13">
    <location>
        <begin position="708"/>
        <end position="730"/>
    </location>
</feature>
<keyword evidence="6 13" id="KW-1133">Transmembrane helix</keyword>
<protein>
    <recommendedName>
        <fullName evidence="14">G-protein coupled receptors family 3 profile domain-containing protein</fullName>
    </recommendedName>
</protein>
<feature type="region of interest" description="Disordered" evidence="12">
    <location>
        <begin position="781"/>
        <end position="805"/>
    </location>
</feature>
<accession>A0A8C5XJC6</accession>
<dbReference type="PRINTS" id="PR01535">
    <property type="entry name" value="VOMERONASL2R"/>
</dbReference>
<evidence type="ECO:0000256" key="5">
    <source>
        <dbReference type="ARBA" id="ARBA00022729"/>
    </source>
</evidence>
<proteinExistence type="inferred from homology"/>
<dbReference type="Proteomes" id="UP000694394">
    <property type="component" value="Chromosome 22"/>
</dbReference>
<dbReference type="FunFam" id="3.40.50.2300:FF:000016">
    <property type="entry name" value="Taste 1 receptor member 2"/>
    <property type="match status" value="1"/>
</dbReference>
<sequence>MWGFQVAQGFALAVEEINRDSHLLPNLTLGFSIQNSGDSVHEALHKTMGFLSGCEEPIPNYTWGPNPPRAALVGDMRSMVSIPIARLLGLYKFPQVSHSSTLASLSDKTQFPSFLRTPASDLMSSRTLAQLVLHFRWSWVGVLAQDDDFGQQSSSLVTRELGQAGVCIEFRLHVPSLQSLEKISAVAHRMETCTATVVLVFLSNWNFRLILQLLGRGTAGRVWVSRETLHRASVLTAPGAPHALQGSFSLRQHASLAPGLPEFLSHPHPTRTPEDMILRRFWEVTFRCTWPRGSQGPAGNGSVPVAGVRFCSGNESLLGQQHPFQEVAEFDTTYSAVYSIAHALQGLVACESEDEVCADAWHFQPWQLLPPLRKVHFKTPDGTEIVFDANGDLVTEFDILRGQKTAEGAFHLVHIGTINPRTSLGDRMTIHLTKEELQVPSSVCSRSCAPGFSQIPRPGFPHCCFECSRCPEGQFADHIDTKQCLLCPEEQYSSHTRDRCLPRTESFLAFDEPLGLTLALAALTLAGLVLLVLGVFLKHRDTPVIRANNRALSYMLLTSLALCALSALLYLGRPTAATCLLRRITFAIVFTVAVSCILAKTLTVVLAFRVTRPGDRIQVCLRPGASTSVVFVASLVQVVLCGVSLGTSPSFPERDTASEPSHIVIQCQESSGVAFYFVLGYLSLLAAVTFSVAFLARGLPDAFNETKYFTFSMLFFCSVWTTFLCLYYSVRGKTTVALEIFSILASTAGLLGGIFMPKCYIILLKPERNAPDWLRRGRWAQREGQSKELQSRRLPQGLSARASPR</sequence>
<reference evidence="15" key="2">
    <citation type="submission" date="2025-08" db="UniProtKB">
        <authorList>
            <consortium name="Ensembl"/>
        </authorList>
    </citation>
    <scope>IDENTIFICATION</scope>
</reference>
<dbReference type="EMBL" id="ABDC03026276">
    <property type="status" value="NOT_ANNOTATED_CDS"/>
    <property type="molecule type" value="Genomic_DNA"/>
</dbReference>
<evidence type="ECO:0000256" key="11">
    <source>
        <dbReference type="ARBA" id="ARBA00023224"/>
    </source>
</evidence>
<dbReference type="AlphaFoldDB" id="A0A8C5XJC6"/>
<dbReference type="Ensembl" id="ENSMICT00000027806.2">
    <property type="protein sequence ID" value="ENSMICP00000028605.1"/>
    <property type="gene ID" value="ENSMICG00000031790.2"/>
</dbReference>
<evidence type="ECO:0000256" key="9">
    <source>
        <dbReference type="ARBA" id="ARBA00023170"/>
    </source>
</evidence>
<gene>
    <name evidence="15" type="primary">LOC105867747</name>
</gene>
<evidence type="ECO:0000256" key="12">
    <source>
        <dbReference type="SAM" id="MobiDB-lite"/>
    </source>
</evidence>
<feature type="transmembrane region" description="Helical" evidence="13">
    <location>
        <begin position="736"/>
        <end position="756"/>
    </location>
</feature>
<dbReference type="GO" id="GO:0004930">
    <property type="term" value="F:G protein-coupled receptor activity"/>
    <property type="evidence" value="ECO:0007669"/>
    <property type="project" value="UniProtKB-KW"/>
</dbReference>
<dbReference type="SUPFAM" id="SSF53822">
    <property type="entry name" value="Periplasmic binding protein-like I"/>
    <property type="match status" value="1"/>
</dbReference>
<feature type="transmembrane region" description="Helical" evidence="13">
    <location>
        <begin position="514"/>
        <end position="539"/>
    </location>
</feature>
<evidence type="ECO:0000256" key="10">
    <source>
        <dbReference type="ARBA" id="ARBA00023180"/>
    </source>
</evidence>